<keyword evidence="1" id="KW-0805">Transcription regulation</keyword>
<evidence type="ECO:0000259" key="4">
    <source>
        <dbReference type="PROSITE" id="PS50995"/>
    </source>
</evidence>
<dbReference type="Pfam" id="PF12802">
    <property type="entry name" value="MarR_2"/>
    <property type="match status" value="1"/>
</dbReference>
<name>A0A5P2CUP8_STRVZ</name>
<evidence type="ECO:0000256" key="2">
    <source>
        <dbReference type="ARBA" id="ARBA00023125"/>
    </source>
</evidence>
<dbReference type="SMART" id="SM00347">
    <property type="entry name" value="HTH_MARR"/>
    <property type="match status" value="1"/>
</dbReference>
<accession>A0A5P2CUP8</accession>
<dbReference type="InterPro" id="IPR023187">
    <property type="entry name" value="Tscrpt_reg_MarR-type_CS"/>
</dbReference>
<dbReference type="EMBL" id="CP029190">
    <property type="protein sequence ID" value="QES46585.1"/>
    <property type="molecule type" value="Genomic_DNA"/>
</dbReference>
<keyword evidence="3" id="KW-0804">Transcription</keyword>
<dbReference type="RefSeq" id="WP_150205471.1">
    <property type="nucleotide sequence ID" value="NZ_CP029190.1"/>
</dbReference>
<dbReference type="PROSITE" id="PS01117">
    <property type="entry name" value="HTH_MARR_1"/>
    <property type="match status" value="1"/>
</dbReference>
<dbReference type="InterPro" id="IPR036390">
    <property type="entry name" value="WH_DNA-bd_sf"/>
</dbReference>
<dbReference type="Proteomes" id="UP000325211">
    <property type="component" value="Chromosome"/>
</dbReference>
<dbReference type="InterPro" id="IPR000835">
    <property type="entry name" value="HTH_MarR-typ"/>
</dbReference>
<evidence type="ECO:0000256" key="1">
    <source>
        <dbReference type="ARBA" id="ARBA00023015"/>
    </source>
</evidence>
<reference evidence="5 6" key="1">
    <citation type="submission" date="2018-05" db="EMBL/GenBank/DDBJ databases">
        <title>Streptomyces venezuelae.</title>
        <authorList>
            <person name="Kim W."/>
            <person name="Lee N."/>
            <person name="Cho B.-K."/>
        </authorList>
    </citation>
    <scope>NUCLEOTIDE SEQUENCE [LARGE SCALE GENOMIC DNA]</scope>
    <source>
        <strain evidence="5 6">ATCC 21782</strain>
    </source>
</reference>
<feature type="domain" description="HTH marR-type" evidence="4">
    <location>
        <begin position="40"/>
        <end position="175"/>
    </location>
</feature>
<dbReference type="AlphaFoldDB" id="A0A5P2CUP8"/>
<organism evidence="5 6">
    <name type="scientific">Streptomyces venezuelae</name>
    <dbReference type="NCBI Taxonomy" id="54571"/>
    <lineage>
        <taxon>Bacteria</taxon>
        <taxon>Bacillati</taxon>
        <taxon>Actinomycetota</taxon>
        <taxon>Actinomycetes</taxon>
        <taxon>Kitasatosporales</taxon>
        <taxon>Streptomycetaceae</taxon>
        <taxon>Streptomyces</taxon>
    </lineage>
</organism>
<evidence type="ECO:0000313" key="6">
    <source>
        <dbReference type="Proteomes" id="UP000325211"/>
    </source>
</evidence>
<protein>
    <submittedName>
        <fullName evidence="5">MarR family transcriptional regulator</fullName>
    </submittedName>
</protein>
<sequence length="183" mass="20439">MHRPKDGDSGTDATDATDAIDHIIEQWTDERPDFADALWPVEVLGRLQRLGVALDKEFRAFAAERGLELGEFDVLSTLQRSGPPYELTAGAFRKASMVTSGAITNRIDRMEAKGLVERVRDTRDRRSVKIRLTDAGHELTSAYMKDHLANEARLLAFFDRGECDALAGQLRRLLIALGDTDIR</sequence>
<dbReference type="GO" id="GO:0003700">
    <property type="term" value="F:DNA-binding transcription factor activity"/>
    <property type="evidence" value="ECO:0007669"/>
    <property type="project" value="InterPro"/>
</dbReference>
<proteinExistence type="predicted"/>
<dbReference type="PROSITE" id="PS50995">
    <property type="entry name" value="HTH_MARR_2"/>
    <property type="match status" value="1"/>
</dbReference>
<evidence type="ECO:0000256" key="3">
    <source>
        <dbReference type="ARBA" id="ARBA00023163"/>
    </source>
</evidence>
<dbReference type="SUPFAM" id="SSF46785">
    <property type="entry name" value="Winged helix' DNA-binding domain"/>
    <property type="match status" value="1"/>
</dbReference>
<dbReference type="PANTHER" id="PTHR42756">
    <property type="entry name" value="TRANSCRIPTIONAL REGULATOR, MARR"/>
    <property type="match status" value="1"/>
</dbReference>
<dbReference type="OrthoDB" id="3237509at2"/>
<dbReference type="Gene3D" id="1.10.10.10">
    <property type="entry name" value="Winged helix-like DNA-binding domain superfamily/Winged helix DNA-binding domain"/>
    <property type="match status" value="1"/>
</dbReference>
<keyword evidence="2" id="KW-0238">DNA-binding</keyword>
<dbReference type="PANTHER" id="PTHR42756:SF1">
    <property type="entry name" value="TRANSCRIPTIONAL REPRESSOR OF EMRAB OPERON"/>
    <property type="match status" value="1"/>
</dbReference>
<dbReference type="PRINTS" id="PR00598">
    <property type="entry name" value="HTHMARR"/>
</dbReference>
<dbReference type="GO" id="GO:0003677">
    <property type="term" value="F:DNA binding"/>
    <property type="evidence" value="ECO:0007669"/>
    <property type="project" value="UniProtKB-KW"/>
</dbReference>
<gene>
    <name evidence="5" type="ORF">DEJ50_00695</name>
</gene>
<evidence type="ECO:0000313" key="5">
    <source>
        <dbReference type="EMBL" id="QES46585.1"/>
    </source>
</evidence>
<dbReference type="InterPro" id="IPR036388">
    <property type="entry name" value="WH-like_DNA-bd_sf"/>
</dbReference>